<evidence type="ECO:0000256" key="7">
    <source>
        <dbReference type="SAM" id="SignalP"/>
    </source>
</evidence>
<dbReference type="EMBL" id="BAAARI010000037">
    <property type="protein sequence ID" value="GAA2589282.1"/>
    <property type="molecule type" value="Genomic_DNA"/>
</dbReference>
<feature type="compositionally biased region" description="Low complexity" evidence="5">
    <location>
        <begin position="130"/>
        <end position="147"/>
    </location>
</feature>
<dbReference type="InterPro" id="IPR007348">
    <property type="entry name" value="CopC_dom"/>
</dbReference>
<feature type="chain" id="PRO_5046495193" description="CopC domain-containing protein" evidence="7">
    <location>
        <begin position="28"/>
        <end position="198"/>
    </location>
</feature>
<keyword evidence="6" id="KW-0812">Transmembrane</keyword>
<comment type="caution">
    <text evidence="9">The sequence shown here is derived from an EMBL/GenBank/DDBJ whole genome shotgun (WGS) entry which is preliminary data.</text>
</comment>
<evidence type="ECO:0000256" key="5">
    <source>
        <dbReference type="SAM" id="MobiDB-lite"/>
    </source>
</evidence>
<reference evidence="9 10" key="1">
    <citation type="journal article" date="2019" name="Int. J. Syst. Evol. Microbiol.">
        <title>The Global Catalogue of Microorganisms (GCM) 10K type strain sequencing project: providing services to taxonomists for standard genome sequencing and annotation.</title>
        <authorList>
            <consortium name="The Broad Institute Genomics Platform"/>
            <consortium name="The Broad Institute Genome Sequencing Center for Infectious Disease"/>
            <person name="Wu L."/>
            <person name="Ma J."/>
        </authorList>
    </citation>
    <scope>NUCLEOTIDE SEQUENCE [LARGE SCALE GENOMIC DNA]</scope>
    <source>
        <strain evidence="9 10">JCM 16365</strain>
    </source>
</reference>
<dbReference type="PANTHER" id="PTHR34820">
    <property type="entry name" value="INNER MEMBRANE PROTEIN YEBZ"/>
    <property type="match status" value="1"/>
</dbReference>
<dbReference type="Proteomes" id="UP001500274">
    <property type="component" value="Unassembled WGS sequence"/>
</dbReference>
<evidence type="ECO:0000256" key="4">
    <source>
        <dbReference type="ARBA" id="ARBA00023008"/>
    </source>
</evidence>
<keyword evidence="4" id="KW-0186">Copper</keyword>
<feature type="signal peptide" evidence="7">
    <location>
        <begin position="1"/>
        <end position="27"/>
    </location>
</feature>
<dbReference type="Pfam" id="PF04234">
    <property type="entry name" value="CopC"/>
    <property type="match status" value="1"/>
</dbReference>
<evidence type="ECO:0000256" key="1">
    <source>
        <dbReference type="ARBA" id="ARBA00004196"/>
    </source>
</evidence>
<keyword evidence="3 7" id="KW-0732">Signal</keyword>
<evidence type="ECO:0000256" key="3">
    <source>
        <dbReference type="ARBA" id="ARBA00022729"/>
    </source>
</evidence>
<dbReference type="SUPFAM" id="SSF81296">
    <property type="entry name" value="E set domains"/>
    <property type="match status" value="1"/>
</dbReference>
<protein>
    <recommendedName>
        <fullName evidence="8">CopC domain-containing protein</fullName>
    </recommendedName>
</protein>
<feature type="region of interest" description="Disordered" evidence="5">
    <location>
        <begin position="122"/>
        <end position="149"/>
    </location>
</feature>
<keyword evidence="6" id="KW-0472">Membrane</keyword>
<gene>
    <name evidence="9" type="ORF">GCM10009862_29540</name>
</gene>
<evidence type="ECO:0000256" key="6">
    <source>
        <dbReference type="SAM" id="Phobius"/>
    </source>
</evidence>
<accession>A0ABN3PJH5</accession>
<keyword evidence="6" id="KW-1133">Transmembrane helix</keyword>
<dbReference type="InterPro" id="IPR014755">
    <property type="entry name" value="Cu-Rt/internalin_Ig-like"/>
</dbReference>
<dbReference type="InterPro" id="IPR014756">
    <property type="entry name" value="Ig_E-set"/>
</dbReference>
<name>A0ABN3PJH5_9MICO</name>
<evidence type="ECO:0000313" key="9">
    <source>
        <dbReference type="EMBL" id="GAA2589282.1"/>
    </source>
</evidence>
<proteinExistence type="predicted"/>
<dbReference type="Gene3D" id="2.60.40.1220">
    <property type="match status" value="1"/>
</dbReference>
<dbReference type="PANTHER" id="PTHR34820:SF4">
    <property type="entry name" value="INNER MEMBRANE PROTEIN YEBZ"/>
    <property type="match status" value="1"/>
</dbReference>
<keyword evidence="2" id="KW-0479">Metal-binding</keyword>
<dbReference type="RefSeq" id="WP_344230783.1">
    <property type="nucleotide sequence ID" value="NZ_BAAARI010000037.1"/>
</dbReference>
<sequence length="198" mass="20221">MSLSRRIVAGIVVAFAAVLAVAAPASAHDELLSSTPATGQRLAEAPTQVTLTFSADVLDTGAAVIVADTDGRDWAATEPMLDGQTVSVDLQPDMPDAGYEVRWRVVSSDGHPIAGTVPFTIGDGTPLEHTAQPTAPAADGQAAQADDPTADLAGQENAGALRIAFVGAAGAGLAVALFALILFLRRRSDARGTDDPEH</sequence>
<evidence type="ECO:0000313" key="10">
    <source>
        <dbReference type="Proteomes" id="UP001500274"/>
    </source>
</evidence>
<organism evidence="9 10">
    <name type="scientific">Microbacterium binotii</name>
    <dbReference type="NCBI Taxonomy" id="462710"/>
    <lineage>
        <taxon>Bacteria</taxon>
        <taxon>Bacillati</taxon>
        <taxon>Actinomycetota</taxon>
        <taxon>Actinomycetes</taxon>
        <taxon>Micrococcales</taxon>
        <taxon>Microbacteriaceae</taxon>
        <taxon>Microbacterium</taxon>
    </lineage>
</organism>
<comment type="subcellular location">
    <subcellularLocation>
        <location evidence="1">Cell envelope</location>
    </subcellularLocation>
</comment>
<evidence type="ECO:0000256" key="2">
    <source>
        <dbReference type="ARBA" id="ARBA00022723"/>
    </source>
</evidence>
<dbReference type="InterPro" id="IPR032694">
    <property type="entry name" value="CopC/D"/>
</dbReference>
<keyword evidence="10" id="KW-1185">Reference proteome</keyword>
<feature type="transmembrane region" description="Helical" evidence="6">
    <location>
        <begin position="163"/>
        <end position="184"/>
    </location>
</feature>
<feature type="domain" description="CopC" evidence="8">
    <location>
        <begin position="28"/>
        <end position="121"/>
    </location>
</feature>
<evidence type="ECO:0000259" key="8">
    <source>
        <dbReference type="Pfam" id="PF04234"/>
    </source>
</evidence>